<name>A0AC60QGV7_IXOPE</name>
<keyword evidence="2" id="KW-1185">Reference proteome</keyword>
<accession>A0AC60QGV7</accession>
<organism evidence="1 2">
    <name type="scientific">Ixodes persulcatus</name>
    <name type="common">Taiga tick</name>
    <dbReference type="NCBI Taxonomy" id="34615"/>
    <lineage>
        <taxon>Eukaryota</taxon>
        <taxon>Metazoa</taxon>
        <taxon>Ecdysozoa</taxon>
        <taxon>Arthropoda</taxon>
        <taxon>Chelicerata</taxon>
        <taxon>Arachnida</taxon>
        <taxon>Acari</taxon>
        <taxon>Parasitiformes</taxon>
        <taxon>Ixodida</taxon>
        <taxon>Ixodoidea</taxon>
        <taxon>Ixodidae</taxon>
        <taxon>Ixodinae</taxon>
        <taxon>Ixodes</taxon>
    </lineage>
</organism>
<dbReference type="EMBL" id="JABSTQ010009062">
    <property type="protein sequence ID" value="KAG0433424.1"/>
    <property type="molecule type" value="Genomic_DNA"/>
</dbReference>
<evidence type="ECO:0000313" key="2">
    <source>
        <dbReference type="Proteomes" id="UP000805193"/>
    </source>
</evidence>
<evidence type="ECO:0000313" key="1">
    <source>
        <dbReference type="EMBL" id="KAG0433424.1"/>
    </source>
</evidence>
<dbReference type="Proteomes" id="UP000805193">
    <property type="component" value="Unassembled WGS sequence"/>
</dbReference>
<reference evidence="1 2" key="1">
    <citation type="journal article" date="2020" name="Cell">
        <title>Large-Scale Comparative Analyses of Tick Genomes Elucidate Their Genetic Diversity and Vector Capacities.</title>
        <authorList>
            <consortium name="Tick Genome and Microbiome Consortium (TIGMIC)"/>
            <person name="Jia N."/>
            <person name="Wang J."/>
            <person name="Shi W."/>
            <person name="Du L."/>
            <person name="Sun Y."/>
            <person name="Zhan W."/>
            <person name="Jiang J.F."/>
            <person name="Wang Q."/>
            <person name="Zhang B."/>
            <person name="Ji P."/>
            <person name="Bell-Sakyi L."/>
            <person name="Cui X.M."/>
            <person name="Yuan T.T."/>
            <person name="Jiang B.G."/>
            <person name="Yang W.F."/>
            <person name="Lam T.T."/>
            <person name="Chang Q.C."/>
            <person name="Ding S.J."/>
            <person name="Wang X.J."/>
            <person name="Zhu J.G."/>
            <person name="Ruan X.D."/>
            <person name="Zhao L."/>
            <person name="Wei J.T."/>
            <person name="Ye R.Z."/>
            <person name="Que T.C."/>
            <person name="Du C.H."/>
            <person name="Zhou Y.H."/>
            <person name="Cheng J.X."/>
            <person name="Dai P.F."/>
            <person name="Guo W.B."/>
            <person name="Han X.H."/>
            <person name="Huang E.J."/>
            <person name="Li L.F."/>
            <person name="Wei W."/>
            <person name="Gao Y.C."/>
            <person name="Liu J.Z."/>
            <person name="Shao H.Z."/>
            <person name="Wang X."/>
            <person name="Wang C.C."/>
            <person name="Yang T.C."/>
            <person name="Huo Q.B."/>
            <person name="Li W."/>
            <person name="Chen H.Y."/>
            <person name="Chen S.E."/>
            <person name="Zhou L.G."/>
            <person name="Ni X.B."/>
            <person name="Tian J.H."/>
            <person name="Sheng Y."/>
            <person name="Liu T."/>
            <person name="Pan Y.S."/>
            <person name="Xia L.Y."/>
            <person name="Li J."/>
            <person name="Zhao F."/>
            <person name="Cao W.C."/>
        </authorList>
    </citation>
    <scope>NUCLEOTIDE SEQUENCE [LARGE SCALE GENOMIC DNA]</scope>
    <source>
        <strain evidence="1">Iper-2018</strain>
    </source>
</reference>
<gene>
    <name evidence="1" type="ORF">HPB47_019958</name>
</gene>
<proteinExistence type="predicted"/>
<comment type="caution">
    <text evidence="1">The sequence shown here is derived from an EMBL/GenBank/DDBJ whole genome shotgun (WGS) entry which is preliminary data.</text>
</comment>
<feature type="non-terminal residue" evidence="1">
    <location>
        <position position="1"/>
    </location>
</feature>
<sequence length="694" mass="75284">ASFLGDGFVSLELEDARESTDLSLRFKTVRPDGLLLLAAGPDDHLLLQLTAGRLRLRLELGAGEPASLDSPPGVRFDDGLWHALSLQRHGSSTLLLLDGLHESRLDLPPRFVQLDVKWGLFAGGLGDFQDLFLGHLQPFRGLPCPRQASPGADCAGEFSAVVDQAFSLVEADAFLALARPIARTGGSLSLEVRTQAQFALVAYCAGPPSKEDFVALEIVQGHPIASLNQGNGVVTLRSETTVSDGAWHRLGLHFGPSHVELSVDGQVQSLRTGLGRNQFFDLAGHLYLGGLDVASQSRAVLQHGLQSETSLRGCLRHGHVNDKPVGLPDALVTRGLKPDCVWEFPCLQDPCQPGARCVQDGTDGFRCLCSPDGEEESESVADDCVRANFTGPYRVFASLDELLALAPLRVAEGGSDVVTTEHIKLLVDYRELGVSDTGVLFHVMDPPKHGALEIEVWHRGTPDNVFTFADLETRKVRYTHDGSENHGDSVVFELEFRSRSFDLPASLQRRRRFVLHVLVSPVNDAPRVKVPPGKVLRLAKGTRKLLTSELLEADDEDTKPSELVYKVLSLGDTDKDGFMEHADRPGEPLRSFTQEDIDRRLVSFVHRGREAESHVALGVSDGGSEAQSQTVVLRVQAFDLALSLANNTGLVLARGGWTALSTANLSAVTNAPDQSLDIRYECGSRVTLVVKITS</sequence>
<protein>
    <submittedName>
        <fullName evidence="1">Uncharacterized protein</fullName>
    </submittedName>
</protein>